<keyword evidence="2" id="KW-1133">Transmembrane helix</keyword>
<dbReference type="InterPro" id="IPR000175">
    <property type="entry name" value="Na/ntran_symport"/>
</dbReference>
<feature type="binding site" evidence="1">
    <location>
        <position position="278"/>
    </location>
    <ligand>
        <name>Na(+)</name>
        <dbReference type="ChEBI" id="CHEBI:29101"/>
        <label>1</label>
    </ligand>
</feature>
<feature type="transmembrane region" description="Helical" evidence="2">
    <location>
        <begin position="467"/>
        <end position="490"/>
    </location>
</feature>
<keyword evidence="1" id="KW-0479">Metal-binding</keyword>
<evidence type="ECO:0000256" key="2">
    <source>
        <dbReference type="SAM" id="Phobius"/>
    </source>
</evidence>
<feature type="transmembrane region" description="Helical" evidence="2">
    <location>
        <begin position="320"/>
        <end position="345"/>
    </location>
</feature>
<feature type="transmembrane region" description="Helical" evidence="2">
    <location>
        <begin position="164"/>
        <end position="184"/>
    </location>
</feature>
<dbReference type="GO" id="GO:0005886">
    <property type="term" value="C:plasma membrane"/>
    <property type="evidence" value="ECO:0007669"/>
    <property type="project" value="TreeGrafter"/>
</dbReference>
<organism evidence="3 4">
    <name type="scientific">Parnassius apollo</name>
    <name type="common">Apollo butterfly</name>
    <name type="synonym">Papilio apollo</name>
    <dbReference type="NCBI Taxonomy" id="110799"/>
    <lineage>
        <taxon>Eukaryota</taxon>
        <taxon>Metazoa</taxon>
        <taxon>Ecdysozoa</taxon>
        <taxon>Arthropoda</taxon>
        <taxon>Hexapoda</taxon>
        <taxon>Insecta</taxon>
        <taxon>Pterygota</taxon>
        <taxon>Neoptera</taxon>
        <taxon>Endopterygota</taxon>
        <taxon>Lepidoptera</taxon>
        <taxon>Glossata</taxon>
        <taxon>Ditrysia</taxon>
        <taxon>Papilionoidea</taxon>
        <taxon>Papilionidae</taxon>
        <taxon>Parnassiinae</taxon>
        <taxon>Parnassini</taxon>
        <taxon>Parnassius</taxon>
        <taxon>Parnassius</taxon>
    </lineage>
</organism>
<comment type="caution">
    <text evidence="3">The sequence shown here is derived from an EMBL/GenBank/DDBJ whole genome shotgun (WGS) entry which is preliminary data.</text>
</comment>
<sequence>MFISSYKLKSWFKWAPLRAHLCTFAVAVSFSSTWRAPRNAFRYGGLMYGLVLTVAMVVVALPTTMLQLALGQLSQQNAVGVWSAVPFFKGVGYLRLLISMLELVYTIVYVALTVTYFMYTLSNSIPFWECQYVVVPDDNDTYIVNATSCFNETFLAPVSEKPEYYVALAMIVAVLSMVFPFVLFSQLKLMKRIFYLIGPTVLILGIIILSSVGDRSNFISLYDHDDLQNLMTPSFWHGAVIQALLATQTTNGYLILAGETFYSRTNVQWTALIFVGVNVAAAWAGVMFWYGISGSQGSDTSSVAVLIETYRVAVEKNLSVAWPLLIFLTLFLSGIVTALTLLYPIYDHCRRMGGSKWRYVAVASSIASVAGALAAMAGGLSAFSAIEDVAISLLISFATVIEISAFVLIYGWKTLVEDVEFLIEQAMSKCWVVGWFAAPCIITTFATWWIVFLLIDNAKWTESPWEAVVLVSTAGVAFSIFTVFAVVSVTKQVQYDAIAKLQSSFKPSRHWGPRDPITHYYWLARREESERNLPRTRYRRHLGQFSGNASFLHASEASNKETPVENKRRTNSDDWVYTVCRKKYLGEIYPQYMKENKQRSKSLDWSLFSNFKTKHTANVLRIPEVGVVTSELALPAQETNNNDTKLVQDFCTR</sequence>
<feature type="binding site" evidence="1">
    <location>
        <position position="27"/>
    </location>
    <ligand>
        <name>Na(+)</name>
        <dbReference type="ChEBI" id="CHEBI:29101"/>
        <label>1</label>
    </ligand>
</feature>
<keyword evidence="4" id="KW-1185">Reference proteome</keyword>
<dbReference type="EMBL" id="CAJQZP010000774">
    <property type="protein sequence ID" value="CAG4984335.1"/>
    <property type="molecule type" value="Genomic_DNA"/>
</dbReference>
<feature type="transmembrane region" description="Helical" evidence="2">
    <location>
        <begin position="432"/>
        <end position="455"/>
    </location>
</feature>
<protein>
    <submittedName>
        <fullName evidence="3">(apollo) hypothetical protein</fullName>
    </submittedName>
</protein>
<gene>
    <name evidence="3" type="ORF">PAPOLLO_LOCUS10834</name>
</gene>
<dbReference type="PANTHER" id="PTHR11616:SF240">
    <property type="entry name" value="BLOATED TUBULES, ISOFORM B-RELATED"/>
    <property type="match status" value="1"/>
</dbReference>
<dbReference type="Pfam" id="PF00209">
    <property type="entry name" value="SNF"/>
    <property type="match status" value="1"/>
</dbReference>
<keyword evidence="2" id="KW-0812">Transmembrane</keyword>
<feature type="transmembrane region" description="Helical" evidence="2">
    <location>
        <begin position="235"/>
        <end position="257"/>
    </location>
</feature>
<feature type="transmembrane region" description="Helical" evidence="2">
    <location>
        <begin position="357"/>
        <end position="383"/>
    </location>
</feature>
<name>A0A8S3WW27_PARAO</name>
<keyword evidence="2" id="KW-0472">Membrane</keyword>
<evidence type="ECO:0000256" key="1">
    <source>
        <dbReference type="PIRSR" id="PIRSR600175-1"/>
    </source>
</evidence>
<feature type="transmembrane region" description="Helical" evidence="2">
    <location>
        <begin position="269"/>
        <end position="292"/>
    </location>
</feature>
<evidence type="ECO:0000313" key="3">
    <source>
        <dbReference type="EMBL" id="CAG4984335.1"/>
    </source>
</evidence>
<dbReference type="GO" id="GO:0015375">
    <property type="term" value="F:glycine:sodium symporter activity"/>
    <property type="evidence" value="ECO:0007669"/>
    <property type="project" value="TreeGrafter"/>
</dbReference>
<proteinExistence type="predicted"/>
<feature type="binding site" evidence="1">
    <location>
        <position position="28"/>
    </location>
    <ligand>
        <name>Na(+)</name>
        <dbReference type="ChEBI" id="CHEBI:29101"/>
        <label>1</label>
    </ligand>
</feature>
<dbReference type="AlphaFoldDB" id="A0A8S3WW27"/>
<feature type="transmembrane region" description="Helical" evidence="2">
    <location>
        <begin position="193"/>
        <end position="212"/>
    </location>
</feature>
<feature type="transmembrane region" description="Helical" evidence="2">
    <location>
        <begin position="96"/>
        <end position="119"/>
    </location>
</feature>
<keyword evidence="1" id="KW-0915">Sodium</keyword>
<dbReference type="Proteomes" id="UP000691718">
    <property type="component" value="Unassembled WGS sequence"/>
</dbReference>
<feature type="transmembrane region" description="Helical" evidence="2">
    <location>
        <begin position="45"/>
        <end position="66"/>
    </location>
</feature>
<dbReference type="GO" id="GO:0046872">
    <property type="term" value="F:metal ion binding"/>
    <property type="evidence" value="ECO:0007669"/>
    <property type="project" value="UniProtKB-KW"/>
</dbReference>
<dbReference type="PROSITE" id="PS50267">
    <property type="entry name" value="NA_NEUROTRAN_SYMP_3"/>
    <property type="match status" value="1"/>
</dbReference>
<reference evidence="3" key="1">
    <citation type="submission" date="2021-04" db="EMBL/GenBank/DDBJ databases">
        <authorList>
            <person name="Tunstrom K."/>
        </authorList>
    </citation>
    <scope>NUCLEOTIDE SEQUENCE</scope>
</reference>
<dbReference type="OrthoDB" id="6581954at2759"/>
<evidence type="ECO:0000313" key="4">
    <source>
        <dbReference type="Proteomes" id="UP000691718"/>
    </source>
</evidence>
<feature type="transmembrane region" description="Helical" evidence="2">
    <location>
        <begin position="389"/>
        <end position="412"/>
    </location>
</feature>
<dbReference type="PANTHER" id="PTHR11616">
    <property type="entry name" value="SODIUM/CHLORIDE DEPENDENT TRANSPORTER"/>
    <property type="match status" value="1"/>
</dbReference>
<accession>A0A8S3WW27</accession>